<keyword evidence="4 12" id="KW-0808">Transferase</keyword>
<dbReference type="eggNOG" id="COG0086">
    <property type="taxonomic scope" value="Bacteria"/>
</dbReference>
<dbReference type="RefSeq" id="WP_030427383.1">
    <property type="nucleotide sequence ID" value="NZ_JOEF01000002.1"/>
</dbReference>
<dbReference type="FunFam" id="1.10.40.90:FF:000001">
    <property type="entry name" value="DNA-directed RNA polymerase subunit beta"/>
    <property type="match status" value="1"/>
</dbReference>
<feature type="binding site" evidence="12">
    <location>
        <position position="876"/>
    </location>
    <ligand>
        <name>Zn(2+)</name>
        <dbReference type="ChEBI" id="CHEBI:29105"/>
        <label>2</label>
    </ligand>
</feature>
<protein>
    <recommendedName>
        <fullName evidence="12">DNA-directed RNA polymerase subunit beta'</fullName>
        <shortName evidence="12">RNAP subunit beta'</shortName>
        <ecNumber evidence="12">2.7.7.6</ecNumber>
    </recommendedName>
    <alternativeName>
        <fullName evidence="12">RNA polymerase subunit beta'</fullName>
    </alternativeName>
    <alternativeName>
        <fullName evidence="12">Transcriptase subunit beta'</fullName>
    </alternativeName>
</protein>
<dbReference type="Gene3D" id="2.40.40.20">
    <property type="match status" value="1"/>
</dbReference>
<dbReference type="InterPro" id="IPR006592">
    <property type="entry name" value="RNA_pol_N"/>
</dbReference>
<dbReference type="Gene3D" id="1.10.132.30">
    <property type="match status" value="1"/>
</dbReference>
<dbReference type="Pfam" id="PF05000">
    <property type="entry name" value="RNA_pol_Rpb1_4"/>
    <property type="match status" value="1"/>
</dbReference>
<evidence type="ECO:0000256" key="12">
    <source>
        <dbReference type="HAMAP-Rule" id="MF_01322"/>
    </source>
</evidence>
<dbReference type="GO" id="GO:0008270">
    <property type="term" value="F:zinc ion binding"/>
    <property type="evidence" value="ECO:0007669"/>
    <property type="project" value="UniProtKB-UniRule"/>
</dbReference>
<dbReference type="Gene3D" id="1.10.274.100">
    <property type="entry name" value="RNA polymerase Rpb1, domain 3"/>
    <property type="match status" value="2"/>
</dbReference>
<dbReference type="Pfam" id="PF04983">
    <property type="entry name" value="RNA_pol_Rpb1_3"/>
    <property type="match status" value="1"/>
</dbReference>
<dbReference type="Pfam" id="PF00623">
    <property type="entry name" value="RNA_pol_Rpb1_2"/>
    <property type="match status" value="2"/>
</dbReference>
<keyword evidence="7 12" id="KW-0862">Zinc</keyword>
<keyword evidence="17" id="KW-1185">Reference proteome</keyword>
<dbReference type="InterPro" id="IPR038120">
    <property type="entry name" value="Rpb1_funnel_sf"/>
</dbReference>
<dbReference type="Pfam" id="PF04998">
    <property type="entry name" value="RNA_pol_Rpb1_5"/>
    <property type="match status" value="1"/>
</dbReference>
<keyword evidence="5 12" id="KW-0548">Nucleotidyltransferase</keyword>
<dbReference type="CDD" id="cd02655">
    <property type="entry name" value="RNAP_beta'_C"/>
    <property type="match status" value="1"/>
</dbReference>
<comment type="similarity">
    <text evidence="2 12 13">Belongs to the RNA polymerase beta' chain family.</text>
</comment>
<dbReference type="InterPro" id="IPR000722">
    <property type="entry name" value="RNA_pol_asu"/>
</dbReference>
<dbReference type="NCBIfam" id="NF011498">
    <property type="entry name" value="PRK14906.1"/>
    <property type="match status" value="1"/>
</dbReference>
<evidence type="ECO:0000256" key="2">
    <source>
        <dbReference type="ARBA" id="ARBA00006460"/>
    </source>
</evidence>
<dbReference type="InterPro" id="IPR007080">
    <property type="entry name" value="RNA_pol_Rpb1_1"/>
</dbReference>
<comment type="subunit">
    <text evidence="10 12">The RNAP catalytic core consists of 2 alpha, 1 beta, 1 beta' and 1 omega subunit. When a sigma factor is associated with the core the holoenzyme is formed, which can initiate transcription.</text>
</comment>
<dbReference type="EMBL" id="LT629701">
    <property type="protein sequence ID" value="SDN14510.1"/>
    <property type="molecule type" value="Genomic_DNA"/>
</dbReference>
<evidence type="ECO:0000313" key="17">
    <source>
        <dbReference type="Proteomes" id="UP000183376"/>
    </source>
</evidence>
<feature type="binding site" evidence="12">
    <location>
        <position position="60"/>
    </location>
    <ligand>
        <name>Zn(2+)</name>
        <dbReference type="ChEBI" id="CHEBI:29105"/>
        <label>1</label>
    </ligand>
</feature>
<comment type="cofactor">
    <cofactor evidence="12">
        <name>Mg(2+)</name>
        <dbReference type="ChEBI" id="CHEBI:18420"/>
    </cofactor>
    <text evidence="12">Binds 1 Mg(2+) ion per subunit.</text>
</comment>
<feature type="domain" description="RNA polymerase N-terminal" evidence="15">
    <location>
        <begin position="310"/>
        <end position="589"/>
    </location>
</feature>
<dbReference type="PANTHER" id="PTHR19376:SF54">
    <property type="entry name" value="DNA-DIRECTED RNA POLYMERASE SUBUNIT BETA"/>
    <property type="match status" value="1"/>
</dbReference>
<dbReference type="Proteomes" id="UP000183376">
    <property type="component" value="Chromosome I"/>
</dbReference>
<dbReference type="InterPro" id="IPR012754">
    <property type="entry name" value="DNA-dir_RpoC_beta_prime_bact"/>
</dbReference>
<comment type="function">
    <text evidence="1 12 13">DNA-dependent RNA polymerase catalyzes the transcription of DNA into RNA using the four ribonucleoside triphosphates as substrates.</text>
</comment>
<evidence type="ECO:0000256" key="7">
    <source>
        <dbReference type="ARBA" id="ARBA00022833"/>
    </source>
</evidence>
<organism evidence="16 17">
    <name type="scientific">Allokutzneria albata</name>
    <name type="common">Kibdelosporangium albatum</name>
    <dbReference type="NCBI Taxonomy" id="211114"/>
    <lineage>
        <taxon>Bacteria</taxon>
        <taxon>Bacillati</taxon>
        <taxon>Actinomycetota</taxon>
        <taxon>Actinomycetes</taxon>
        <taxon>Pseudonocardiales</taxon>
        <taxon>Pseudonocardiaceae</taxon>
        <taxon>Allokutzneria</taxon>
    </lineage>
</organism>
<keyword evidence="6 12" id="KW-0479">Metal-binding</keyword>
<dbReference type="InterPro" id="IPR044893">
    <property type="entry name" value="RNA_pol_Rpb1_clamp_domain"/>
</dbReference>
<dbReference type="FunFam" id="4.10.860.120:FF:000001">
    <property type="entry name" value="DNA-directed RNA polymerase subunit beta"/>
    <property type="match status" value="1"/>
</dbReference>
<dbReference type="InterPro" id="IPR007081">
    <property type="entry name" value="RNA_pol_Rpb1_5"/>
</dbReference>
<name>A0A1G9YZM6_ALLAB</name>
<dbReference type="PANTHER" id="PTHR19376">
    <property type="entry name" value="DNA-DIRECTED RNA POLYMERASE"/>
    <property type="match status" value="1"/>
</dbReference>
<evidence type="ECO:0000256" key="3">
    <source>
        <dbReference type="ARBA" id="ARBA00022478"/>
    </source>
</evidence>
<evidence type="ECO:0000256" key="11">
    <source>
        <dbReference type="ARBA" id="ARBA00048552"/>
    </source>
</evidence>
<dbReference type="InterPro" id="IPR007066">
    <property type="entry name" value="RNA_pol_Rpb1_3"/>
</dbReference>
<evidence type="ECO:0000256" key="13">
    <source>
        <dbReference type="RuleBase" id="RU004279"/>
    </source>
</evidence>
<accession>A0A1G9YZM6</accession>
<dbReference type="Gene3D" id="1.10.40.90">
    <property type="match status" value="1"/>
</dbReference>
<dbReference type="HAMAP" id="MF_01322">
    <property type="entry name" value="RNApol_bact_RpoC"/>
    <property type="match status" value="1"/>
</dbReference>
<dbReference type="GO" id="GO:0003677">
    <property type="term" value="F:DNA binding"/>
    <property type="evidence" value="ECO:0007669"/>
    <property type="project" value="UniProtKB-UniRule"/>
</dbReference>
<evidence type="ECO:0000256" key="10">
    <source>
        <dbReference type="ARBA" id="ARBA00025935"/>
    </source>
</evidence>
<evidence type="ECO:0000256" key="8">
    <source>
        <dbReference type="ARBA" id="ARBA00022842"/>
    </source>
</evidence>
<dbReference type="NCBIfam" id="TIGR02386">
    <property type="entry name" value="rpoC_TIGR"/>
    <property type="match status" value="1"/>
</dbReference>
<keyword evidence="14" id="KW-0175">Coiled coil</keyword>
<comment type="catalytic activity">
    <reaction evidence="11 12 13">
        <text>RNA(n) + a ribonucleoside 5'-triphosphate = RNA(n+1) + diphosphate</text>
        <dbReference type="Rhea" id="RHEA:21248"/>
        <dbReference type="Rhea" id="RHEA-COMP:14527"/>
        <dbReference type="Rhea" id="RHEA-COMP:17342"/>
        <dbReference type="ChEBI" id="CHEBI:33019"/>
        <dbReference type="ChEBI" id="CHEBI:61557"/>
        <dbReference type="ChEBI" id="CHEBI:140395"/>
        <dbReference type="EC" id="2.7.7.6"/>
    </reaction>
</comment>
<dbReference type="SUPFAM" id="SSF64484">
    <property type="entry name" value="beta and beta-prime subunits of DNA dependent RNA-polymerase"/>
    <property type="match status" value="1"/>
</dbReference>
<feature type="binding site" evidence="12">
    <location>
        <position position="960"/>
    </location>
    <ligand>
        <name>Zn(2+)</name>
        <dbReference type="ChEBI" id="CHEBI:29105"/>
        <label>2</label>
    </ligand>
</feature>
<dbReference type="SMART" id="SM00663">
    <property type="entry name" value="RPOLA_N"/>
    <property type="match status" value="1"/>
</dbReference>
<dbReference type="GO" id="GO:0006351">
    <property type="term" value="P:DNA-templated transcription"/>
    <property type="evidence" value="ECO:0007669"/>
    <property type="project" value="UniProtKB-UniRule"/>
</dbReference>
<gene>
    <name evidence="12" type="primary">rpoC</name>
    <name evidence="16" type="ORF">SAMN04489726_5160</name>
</gene>
<feature type="binding site" evidence="12">
    <location>
        <position position="78"/>
    </location>
    <ligand>
        <name>Zn(2+)</name>
        <dbReference type="ChEBI" id="CHEBI:29105"/>
        <label>1</label>
    </ligand>
</feature>
<evidence type="ECO:0000256" key="4">
    <source>
        <dbReference type="ARBA" id="ARBA00022679"/>
    </source>
</evidence>
<dbReference type="STRING" id="211114.SAMN04489726_5160"/>
<dbReference type="Gene3D" id="2.40.50.100">
    <property type="match status" value="1"/>
</dbReference>
<dbReference type="InterPro" id="IPR007083">
    <property type="entry name" value="RNA_pol_Rpb1_4"/>
</dbReference>
<evidence type="ECO:0000259" key="15">
    <source>
        <dbReference type="SMART" id="SM00663"/>
    </source>
</evidence>
<feature type="coiled-coil region" evidence="14">
    <location>
        <begin position="148"/>
        <end position="222"/>
    </location>
</feature>
<reference evidence="16 17" key="1">
    <citation type="submission" date="2016-10" db="EMBL/GenBank/DDBJ databases">
        <authorList>
            <person name="de Groot N.N."/>
        </authorList>
    </citation>
    <scope>NUCLEOTIDE SEQUENCE [LARGE SCALE GENOMIC DNA]</scope>
    <source>
        <strain evidence="16 17">DSM 44149</strain>
    </source>
</reference>
<dbReference type="Gene3D" id="1.10.1790.20">
    <property type="match status" value="1"/>
</dbReference>
<dbReference type="CDD" id="cd01609">
    <property type="entry name" value="RNAP_beta'_N"/>
    <property type="match status" value="1"/>
</dbReference>
<dbReference type="InterPro" id="IPR042102">
    <property type="entry name" value="RNA_pol_Rpb1_3_sf"/>
</dbReference>
<dbReference type="FunFam" id="1.10.150.390:FF:000002">
    <property type="entry name" value="DNA-directed RNA polymerase subunit beta"/>
    <property type="match status" value="1"/>
</dbReference>
<proteinExistence type="inferred from homology"/>
<keyword evidence="9 12" id="KW-0804">Transcription</keyword>
<feature type="binding site" evidence="12">
    <location>
        <position position="963"/>
    </location>
    <ligand>
        <name>Zn(2+)</name>
        <dbReference type="ChEBI" id="CHEBI:29105"/>
        <label>2</label>
    </ligand>
</feature>
<feature type="binding site" evidence="12">
    <location>
        <position position="537"/>
    </location>
    <ligand>
        <name>Mg(2+)</name>
        <dbReference type="ChEBI" id="CHEBI:18420"/>
    </ligand>
</feature>
<feature type="binding site" evidence="12">
    <location>
        <position position="62"/>
    </location>
    <ligand>
        <name>Zn(2+)</name>
        <dbReference type="ChEBI" id="CHEBI:29105"/>
        <label>1</label>
    </ligand>
</feature>
<dbReference type="Pfam" id="PF04997">
    <property type="entry name" value="RNA_pol_Rpb1_1"/>
    <property type="match status" value="1"/>
</dbReference>
<dbReference type="Gene3D" id="4.10.860.120">
    <property type="entry name" value="RNA polymerase II, clamp domain"/>
    <property type="match status" value="1"/>
</dbReference>
<keyword evidence="8 12" id="KW-0460">Magnesium</keyword>
<dbReference type="GO" id="GO:0000428">
    <property type="term" value="C:DNA-directed RNA polymerase complex"/>
    <property type="evidence" value="ECO:0007669"/>
    <property type="project" value="UniProtKB-KW"/>
</dbReference>
<feature type="binding site" evidence="12">
    <location>
        <position position="535"/>
    </location>
    <ligand>
        <name>Mg(2+)</name>
        <dbReference type="ChEBI" id="CHEBI:18420"/>
    </ligand>
</feature>
<dbReference type="GO" id="GO:0003899">
    <property type="term" value="F:DNA-directed RNA polymerase activity"/>
    <property type="evidence" value="ECO:0007669"/>
    <property type="project" value="UniProtKB-UniRule"/>
</dbReference>
<evidence type="ECO:0000256" key="14">
    <source>
        <dbReference type="SAM" id="Coils"/>
    </source>
</evidence>
<feature type="binding site" evidence="12">
    <location>
        <position position="953"/>
    </location>
    <ligand>
        <name>Zn(2+)</name>
        <dbReference type="ChEBI" id="CHEBI:29105"/>
        <label>2</label>
    </ligand>
</feature>
<evidence type="ECO:0000256" key="1">
    <source>
        <dbReference type="ARBA" id="ARBA00004026"/>
    </source>
</evidence>
<evidence type="ECO:0000256" key="5">
    <source>
        <dbReference type="ARBA" id="ARBA00022695"/>
    </source>
</evidence>
<comment type="cofactor">
    <cofactor evidence="12">
        <name>Zn(2+)</name>
        <dbReference type="ChEBI" id="CHEBI:29105"/>
    </cofactor>
    <text evidence="12">Binds 2 Zn(2+) ions per subunit.</text>
</comment>
<feature type="binding site" evidence="12">
    <location>
        <position position="75"/>
    </location>
    <ligand>
        <name>Zn(2+)</name>
        <dbReference type="ChEBI" id="CHEBI:29105"/>
        <label>1</label>
    </ligand>
</feature>
<dbReference type="EC" id="2.7.7.6" evidence="12"/>
<dbReference type="InterPro" id="IPR045867">
    <property type="entry name" value="DNA-dir_RpoC_beta_prime"/>
</dbReference>
<sequence length="1303" mass="144935">MLDVNFFDELRIGLATADDIRQWSYGEVKKPETINYRTLKPEKDGLFCEKIFGPTRDWECYCGKYKRVRFKGIICERCGVEVTRAKVRRERMGHIELAAPVTHIWYFKGVPSRLGYLLDLAPKDLEKIIYFAAYVITTVNTEMRHNDQATLENEMQVERKRVEDKRDADIEARAQKLETDLAELEAEGAKSDVRRKVKEGGEREMRQLRDRAQREIDRLDEIWDTFIKLAPQQLIADEALYRELVDRYGEYFTGAMGAESIQKLLANFDVDAEGENLRETIRSGKGQKKLRALKRLKVVAAFQATRNNPQGMVLDCVPVIPPDLRPMVQLDGGRFATSDLNDLYRRVINRNNRLKRLIDLGAPEIIVNNEKRMLQEAVDALFDNGRRGRPVTGPGNRPLKSLSDLLKGKQGRFRQNLLGKRVDYSGRSVIVVGPQLKLHQCGLPKQMALELFKPFVMKRLVDLNHAQNIKSAKRMVERSRPAVWDVLEEVITEHPVLLNRAPTLHRLGIQAFEPQLVEGKAIQLHPLVCEAFNADFDGDQMAVHLPLSAEAQAEARILMLSSNNILSPASGRPLAMPRLDMVTGLYHLTKGVENAKGEGRAFTSPAEAIMAFDRGVIDLQAQIKVRLTEQVPPRGVQPEGWEPGQPWLAETTLGRVLFNELLPSDYPFINEVLPKKRQSEIVNDLAERYPMVTVAQTLDRLKDAGFYWATRSGVTIAIADVIVPEAKQGILDEHEDKAAQVEKRYQRGLLSHAERNNELVKIWTNATNEVAAIMEDAFPDNNPIKVIVKSGAAGNMTQVRSLAGMRGLVTNPKGEYIPRPIKNSFREGLSVVEYFIATHGARKGLADTALRTADSGYLTRRLVDVSQDVIVREIDCGTERGIVMPLTEPGPDGTPIKHRYVQTSVYARAAAEDITDAEGNLLIGKGGDLGDPAIDALFAGGVQKVKVRSVLTCESKVGVCATCYGRSMATGQLVDVGEAVGIVAAQSIGEPGTQLTMRTFHQGGVAGDDITTGLPRVTELFEARVPKGKAPIADTDGRVTIEEGDRFRKITITPDDGSEEIVYEKLSRRQWLATIKADGSERPLQDGDHVTVGQQLLEGAVDPHEVLRVMGPREAQLHLVREVQKVYRTQSVSIHDKHIEVIVRQMLRRVTIIDSGAAEFLPGALIERADFEAENRRVVAEGREAASGRPVLMGITKASLATESWLSAASFQETTRVLTDAAINGKSDKLIGLKENVIIGKLIPAGTGINRYRNIQVQPTEEARAAAYAIPSYDDGYYTPDVFGTGTGAAVPLDDYDFGRDFR</sequence>
<evidence type="ECO:0000256" key="6">
    <source>
        <dbReference type="ARBA" id="ARBA00022723"/>
    </source>
</evidence>
<dbReference type="GO" id="GO:0000287">
    <property type="term" value="F:magnesium ion binding"/>
    <property type="evidence" value="ECO:0007669"/>
    <property type="project" value="UniProtKB-UniRule"/>
</dbReference>
<keyword evidence="3 12" id="KW-0240">DNA-directed RNA polymerase</keyword>
<evidence type="ECO:0000256" key="9">
    <source>
        <dbReference type="ARBA" id="ARBA00023163"/>
    </source>
</evidence>
<evidence type="ECO:0000313" key="16">
    <source>
        <dbReference type="EMBL" id="SDN14510.1"/>
    </source>
</evidence>
<feature type="binding site" evidence="12">
    <location>
        <position position="539"/>
    </location>
    <ligand>
        <name>Mg(2+)</name>
        <dbReference type="ChEBI" id="CHEBI:18420"/>
    </ligand>
</feature>
<dbReference type="Gene3D" id="1.10.150.390">
    <property type="match status" value="1"/>
</dbReference>
<dbReference type="OrthoDB" id="9815296at2"/>